<sequence>MGHGFAKSSTIKIYGYGYRLSFFNPWEKSSAYIYLC</sequence>
<evidence type="ECO:0000313" key="1">
    <source>
        <dbReference type="EMBL" id="JAD50857.1"/>
    </source>
</evidence>
<organism evidence="1">
    <name type="scientific">Arundo donax</name>
    <name type="common">Giant reed</name>
    <name type="synonym">Donax arundinaceus</name>
    <dbReference type="NCBI Taxonomy" id="35708"/>
    <lineage>
        <taxon>Eukaryota</taxon>
        <taxon>Viridiplantae</taxon>
        <taxon>Streptophyta</taxon>
        <taxon>Embryophyta</taxon>
        <taxon>Tracheophyta</taxon>
        <taxon>Spermatophyta</taxon>
        <taxon>Magnoliopsida</taxon>
        <taxon>Liliopsida</taxon>
        <taxon>Poales</taxon>
        <taxon>Poaceae</taxon>
        <taxon>PACMAD clade</taxon>
        <taxon>Arundinoideae</taxon>
        <taxon>Arundineae</taxon>
        <taxon>Arundo</taxon>
    </lineage>
</organism>
<name>A0A0A9AUS1_ARUDO</name>
<dbReference type="AlphaFoldDB" id="A0A0A9AUS1"/>
<proteinExistence type="predicted"/>
<reference evidence="1" key="1">
    <citation type="submission" date="2014-09" db="EMBL/GenBank/DDBJ databases">
        <authorList>
            <person name="Magalhaes I.L.F."/>
            <person name="Oliveira U."/>
            <person name="Santos F.R."/>
            <person name="Vidigal T.H.D.A."/>
            <person name="Brescovit A.D."/>
            <person name="Santos A.J."/>
        </authorList>
    </citation>
    <scope>NUCLEOTIDE SEQUENCE</scope>
    <source>
        <tissue evidence="1">Shoot tissue taken approximately 20 cm above the soil surface</tissue>
    </source>
</reference>
<dbReference type="EMBL" id="GBRH01247038">
    <property type="protein sequence ID" value="JAD50857.1"/>
    <property type="molecule type" value="Transcribed_RNA"/>
</dbReference>
<accession>A0A0A9AUS1</accession>
<reference evidence="1" key="2">
    <citation type="journal article" date="2015" name="Data Brief">
        <title>Shoot transcriptome of the giant reed, Arundo donax.</title>
        <authorList>
            <person name="Barrero R.A."/>
            <person name="Guerrero F.D."/>
            <person name="Moolhuijzen P."/>
            <person name="Goolsby J.A."/>
            <person name="Tidwell J."/>
            <person name="Bellgard S.E."/>
            <person name="Bellgard M.I."/>
        </authorList>
    </citation>
    <scope>NUCLEOTIDE SEQUENCE</scope>
    <source>
        <tissue evidence="1">Shoot tissue taken approximately 20 cm above the soil surface</tissue>
    </source>
</reference>
<protein>
    <submittedName>
        <fullName evidence="1">Uncharacterized protein</fullName>
    </submittedName>
</protein>